<protein>
    <submittedName>
        <fullName evidence="1">Cysteine-rich protein CRP</fullName>
    </submittedName>
</protein>
<name>R9XKM6_9VIRU</name>
<gene>
    <name evidence="1" type="primary">crp</name>
    <name evidence="1" type="ORF">CsmBV35.3</name>
</gene>
<accession>R9XKM6</accession>
<dbReference type="EMBL" id="EF710641">
    <property type="protein sequence ID" value="AGO14431.1"/>
    <property type="molecule type" value="Genomic_DNA"/>
</dbReference>
<sequence length="136" mass="16337">MWVLTGTFTVFIISSVIITTSETAEKLVECLELNSDCEPRSKLCCQENEIENSSSLVERIHCDYLGRRVCLEKDQIYRYEDVLMIETLKDDYELNFYYDKYVRFLRKIEERLVLKPFMDRMYESPYPTRNYGHDKI</sequence>
<organism evidence="1">
    <name type="scientific">Cotesia sesamiae Mombasa bracovirus</name>
    <dbReference type="NCBI Taxonomy" id="452649"/>
    <lineage>
        <taxon>Viruses</taxon>
        <taxon>Viruses incertae sedis</taxon>
        <taxon>Polydnaviriformidae</taxon>
        <taxon>Bracoviriform</taxon>
        <taxon>Cotesia sesamiae bracovirus</taxon>
    </lineage>
</organism>
<proteinExistence type="predicted"/>
<reference evidence="1" key="1">
    <citation type="submission" date="2013-06" db="EMBL/GenBank/DDBJ databases">
        <title>Bracovirus Evolution: Comparative Genomics of Multiple Viral and Proviral Genomes.</title>
        <authorList>
            <person name="Desjardins C.A."/>
            <person name="Gundersen-Rindal D.E."/>
            <person name="Hostetler J.B."/>
            <person name="Tallon L.J."/>
            <person name="Utterback T.R."/>
            <person name="Fuester R.W."/>
            <person name="Schatz M.C."/>
            <person name="Pedroni M.J."/>
            <person name="Fadrosh D.W."/>
            <person name="Haas B.J."/>
            <person name="Toms B.S."/>
            <person name="Chen D."/>
            <person name="Nene V."/>
        </authorList>
    </citation>
    <scope>NUCLEOTIDE SEQUENCE</scope>
</reference>
<evidence type="ECO:0000313" key="1">
    <source>
        <dbReference type="EMBL" id="AGO14431.1"/>
    </source>
</evidence>